<dbReference type="OrthoDB" id="5105683at2759"/>
<proteinExistence type="predicted"/>
<evidence type="ECO:0000313" key="3">
    <source>
        <dbReference type="Proteomes" id="UP000009096"/>
    </source>
</evidence>
<feature type="region of interest" description="Disordered" evidence="1">
    <location>
        <begin position="212"/>
        <end position="239"/>
    </location>
</feature>
<sequence length="277" mass="30571">MDPDGSNRHVAEPTSLTDVNVEADLASGFSQQVENNNNSDYLDSLDISLLGSPESDFSCLMDLDEAVEATQEPEQLDSMMLDAPAFETPGVMDDLTMTQILTGNAFHGSDLPGANFSPVHGDPQHEGYVPQFQVGLDSMISENFQVSAETFNTFENPSGNTSTDQDRRLCELTDQCLVESFAYPVEMTRLMSEAPQSSGFGDQRFIQMSAPPKQVQVPLPRPSRTRRQGPLTREQAEGQALARENEVCIRCRRSNIMVIHHYFVTSFVGDGYSQKSS</sequence>
<evidence type="ECO:0000256" key="1">
    <source>
        <dbReference type="SAM" id="MobiDB-lite"/>
    </source>
</evidence>
<dbReference type="GeneID" id="30069182"/>
<name>W7MZF5_GIBM7</name>
<dbReference type="EMBL" id="CM000584">
    <property type="protein sequence ID" value="EWG53210.1"/>
    <property type="molecule type" value="Genomic_DNA"/>
</dbReference>
<gene>
    <name evidence="2" type="ORF">FVEG_11688</name>
</gene>
<dbReference type="EMBL" id="DS022258">
    <property type="protein sequence ID" value="EWG53210.1"/>
    <property type="molecule type" value="Genomic_DNA"/>
</dbReference>
<accession>W7MZF5</accession>
<keyword evidence="3" id="KW-1185">Reference proteome</keyword>
<dbReference type="AlphaFoldDB" id="W7MZF5"/>
<dbReference type="KEGG" id="fvr:FVEG_11688"/>
<dbReference type="VEuPathDB" id="FungiDB:FVEG_11688"/>
<organism evidence="2 3">
    <name type="scientific">Gibberella moniliformis (strain M3125 / FGSC 7600)</name>
    <name type="common">Maize ear and stalk rot fungus</name>
    <name type="synonym">Fusarium verticillioides</name>
    <dbReference type="NCBI Taxonomy" id="334819"/>
    <lineage>
        <taxon>Eukaryota</taxon>
        <taxon>Fungi</taxon>
        <taxon>Dikarya</taxon>
        <taxon>Ascomycota</taxon>
        <taxon>Pezizomycotina</taxon>
        <taxon>Sordariomycetes</taxon>
        <taxon>Hypocreomycetidae</taxon>
        <taxon>Hypocreales</taxon>
        <taxon>Nectriaceae</taxon>
        <taxon>Fusarium</taxon>
        <taxon>Fusarium fujikuroi species complex</taxon>
    </lineage>
</organism>
<protein>
    <submittedName>
        <fullName evidence="2">Uncharacterized protein</fullName>
    </submittedName>
</protein>
<reference evidence="2 3" key="1">
    <citation type="journal article" date="2010" name="Nature">
        <title>Comparative genomics reveals mobile pathogenicity chromosomes in Fusarium.</title>
        <authorList>
            <person name="Ma L.J."/>
            <person name="van der Does H.C."/>
            <person name="Borkovich K.A."/>
            <person name="Coleman J.J."/>
            <person name="Daboussi M.J."/>
            <person name="Di Pietro A."/>
            <person name="Dufresne M."/>
            <person name="Freitag M."/>
            <person name="Grabherr M."/>
            <person name="Henrissat B."/>
            <person name="Houterman P.M."/>
            <person name="Kang S."/>
            <person name="Shim W.B."/>
            <person name="Woloshuk C."/>
            <person name="Xie X."/>
            <person name="Xu J.R."/>
            <person name="Antoniw J."/>
            <person name="Baker S.E."/>
            <person name="Bluhm B.H."/>
            <person name="Breakspear A."/>
            <person name="Brown D.W."/>
            <person name="Butchko R.A."/>
            <person name="Chapman S."/>
            <person name="Coulson R."/>
            <person name="Coutinho P.M."/>
            <person name="Danchin E.G."/>
            <person name="Diener A."/>
            <person name="Gale L.R."/>
            <person name="Gardiner D.M."/>
            <person name="Goff S."/>
            <person name="Hammond-Kosack K.E."/>
            <person name="Hilburn K."/>
            <person name="Hua-Van A."/>
            <person name="Jonkers W."/>
            <person name="Kazan K."/>
            <person name="Kodira C.D."/>
            <person name="Koehrsen M."/>
            <person name="Kumar L."/>
            <person name="Lee Y.H."/>
            <person name="Li L."/>
            <person name="Manners J.M."/>
            <person name="Miranda-Saavedra D."/>
            <person name="Mukherjee M."/>
            <person name="Park G."/>
            <person name="Park J."/>
            <person name="Park S.Y."/>
            <person name="Proctor R.H."/>
            <person name="Regev A."/>
            <person name="Ruiz-Roldan M.C."/>
            <person name="Sain D."/>
            <person name="Sakthikumar S."/>
            <person name="Sykes S."/>
            <person name="Schwartz D.C."/>
            <person name="Turgeon B.G."/>
            <person name="Wapinski I."/>
            <person name="Yoder O."/>
            <person name="Young S."/>
            <person name="Zeng Q."/>
            <person name="Zhou S."/>
            <person name="Galagan J."/>
            <person name="Cuomo C.A."/>
            <person name="Kistler H.C."/>
            <person name="Rep M."/>
        </authorList>
    </citation>
    <scope>NUCLEOTIDE SEQUENCE [LARGE SCALE GENOMIC DNA]</scope>
    <source>
        <strain evidence="3">M3125 / FGSC 7600</strain>
    </source>
</reference>
<evidence type="ECO:0000313" key="2">
    <source>
        <dbReference type="EMBL" id="EWG53210.1"/>
    </source>
</evidence>
<dbReference type="RefSeq" id="XP_018759401.1">
    <property type="nucleotide sequence ID" value="XM_018901011.1"/>
</dbReference>
<dbReference type="Proteomes" id="UP000009096">
    <property type="component" value="Chromosome 7"/>
</dbReference>